<keyword evidence="5" id="KW-0732">Signal</keyword>
<keyword evidence="3" id="KW-0378">Hydrolase</keyword>
<dbReference type="PANTHER" id="PTHR12302">
    <property type="entry name" value="EBNA2 BINDING PROTEIN P100"/>
    <property type="match status" value="1"/>
</dbReference>
<feature type="region of interest" description="Disordered" evidence="4">
    <location>
        <begin position="191"/>
        <end position="213"/>
    </location>
</feature>
<dbReference type="Pfam" id="PF00565">
    <property type="entry name" value="SNase"/>
    <property type="match status" value="1"/>
</dbReference>
<dbReference type="PANTHER" id="PTHR12302:SF3">
    <property type="entry name" value="SERINE_THREONINE-PROTEIN KINASE 31"/>
    <property type="match status" value="1"/>
</dbReference>
<gene>
    <name evidence="7" type="ORF">D1953_06895</name>
</gene>
<keyword evidence="1" id="KW-0540">Nuclease</keyword>
<keyword evidence="8" id="KW-1185">Reference proteome</keyword>
<dbReference type="InterPro" id="IPR035437">
    <property type="entry name" value="SNase_OB-fold_sf"/>
</dbReference>
<accession>A0A398BB40</accession>
<evidence type="ECO:0000256" key="2">
    <source>
        <dbReference type="ARBA" id="ARBA00022759"/>
    </source>
</evidence>
<dbReference type="GO" id="GO:0004519">
    <property type="term" value="F:endonuclease activity"/>
    <property type="evidence" value="ECO:0007669"/>
    <property type="project" value="UniProtKB-KW"/>
</dbReference>
<dbReference type="PROSITE" id="PS50830">
    <property type="entry name" value="TNASE_3"/>
    <property type="match status" value="1"/>
</dbReference>
<proteinExistence type="predicted"/>
<keyword evidence="2" id="KW-0255">Endonuclease</keyword>
<dbReference type="RefSeq" id="WP_119116432.1">
    <property type="nucleotide sequence ID" value="NZ_QWVS01000013.1"/>
</dbReference>
<evidence type="ECO:0000313" key="8">
    <source>
        <dbReference type="Proteomes" id="UP000266016"/>
    </source>
</evidence>
<evidence type="ECO:0000256" key="4">
    <source>
        <dbReference type="SAM" id="MobiDB-lite"/>
    </source>
</evidence>
<evidence type="ECO:0000259" key="6">
    <source>
        <dbReference type="PROSITE" id="PS50830"/>
    </source>
</evidence>
<dbReference type="SUPFAM" id="SSF50199">
    <property type="entry name" value="Staphylococcal nuclease"/>
    <property type="match status" value="1"/>
</dbReference>
<dbReference type="GO" id="GO:0003676">
    <property type="term" value="F:nucleic acid binding"/>
    <property type="evidence" value="ECO:0007669"/>
    <property type="project" value="InterPro"/>
</dbReference>
<reference evidence="7 8" key="1">
    <citation type="submission" date="2018-08" db="EMBL/GenBank/DDBJ databases">
        <title>Bacillus jemisoniae sp. nov., Bacillus chryseoplanitiae sp. nov., Bacillus resnikiae sp. nov., and Bacillus frankliniae sp. nov., isolated from Viking spacecraft and associated surfaces.</title>
        <authorList>
            <person name="Seuylemezian A."/>
            <person name="Vaishampayan P."/>
        </authorList>
    </citation>
    <scope>NUCLEOTIDE SEQUENCE [LARGE SCALE GENOMIC DNA]</scope>
    <source>
        <strain evidence="7 8">MA001</strain>
    </source>
</reference>
<dbReference type="EMBL" id="QWVS01000013">
    <property type="protein sequence ID" value="RID87037.1"/>
    <property type="molecule type" value="Genomic_DNA"/>
</dbReference>
<evidence type="ECO:0000256" key="3">
    <source>
        <dbReference type="ARBA" id="ARBA00022801"/>
    </source>
</evidence>
<sequence>MKQSKKMVSIVMIAVLSFFSLLVVESAEAKAGKKFTVSLKKCTDGDTAQFTKVGKTRFLYIDTPESTNKVESYGKTAAKYTCDKLTKAKKIELQYDGTKKDKYGRTLAWVWVDGKLLQKELIKKGYVKKFYDYGTYSYEKELIQLQKEAQKKKIGYWSKHKPSSSTTNNNTSNKTSFKNCTELRKVYPNGVSKSHPAYQAKMDRDKDGYACER</sequence>
<comment type="caution">
    <text evidence="7">The sequence shown here is derived from an EMBL/GenBank/DDBJ whole genome shotgun (WGS) entry which is preliminary data.</text>
</comment>
<dbReference type="SMART" id="SM00318">
    <property type="entry name" value="SNc"/>
    <property type="match status" value="1"/>
</dbReference>
<dbReference type="GO" id="GO:0016787">
    <property type="term" value="F:hydrolase activity"/>
    <property type="evidence" value="ECO:0007669"/>
    <property type="project" value="UniProtKB-KW"/>
</dbReference>
<evidence type="ECO:0000313" key="7">
    <source>
        <dbReference type="EMBL" id="RID87037.1"/>
    </source>
</evidence>
<dbReference type="Proteomes" id="UP000266016">
    <property type="component" value="Unassembled WGS sequence"/>
</dbReference>
<feature type="signal peptide" evidence="5">
    <location>
        <begin position="1"/>
        <end position="29"/>
    </location>
</feature>
<feature type="region of interest" description="Disordered" evidence="4">
    <location>
        <begin position="156"/>
        <end position="176"/>
    </location>
</feature>
<feature type="domain" description="TNase-like" evidence="6">
    <location>
        <begin position="33"/>
        <end position="159"/>
    </location>
</feature>
<dbReference type="InterPro" id="IPR002071">
    <property type="entry name" value="Thermonucl_AS"/>
</dbReference>
<organism evidence="7 8">
    <name type="scientific">Peribacillus asahii</name>
    <dbReference type="NCBI Taxonomy" id="228899"/>
    <lineage>
        <taxon>Bacteria</taxon>
        <taxon>Bacillati</taxon>
        <taxon>Bacillota</taxon>
        <taxon>Bacilli</taxon>
        <taxon>Bacillales</taxon>
        <taxon>Bacillaceae</taxon>
        <taxon>Peribacillus</taxon>
    </lineage>
</organism>
<protein>
    <submittedName>
        <fullName evidence="7">DNA nuclease</fullName>
    </submittedName>
</protein>
<name>A0A398BB40_9BACI</name>
<feature type="compositionally biased region" description="Low complexity" evidence="4">
    <location>
        <begin position="163"/>
        <end position="176"/>
    </location>
</feature>
<dbReference type="PROSITE" id="PS01284">
    <property type="entry name" value="TNASE_2"/>
    <property type="match status" value="1"/>
</dbReference>
<evidence type="ECO:0000256" key="5">
    <source>
        <dbReference type="SAM" id="SignalP"/>
    </source>
</evidence>
<dbReference type="InterPro" id="IPR016071">
    <property type="entry name" value="Staphylococal_nuclease_OB-fold"/>
</dbReference>
<dbReference type="InterPro" id="IPR008613">
    <property type="entry name" value="Excalibur_Ca-bd_domain"/>
</dbReference>
<evidence type="ECO:0000256" key="1">
    <source>
        <dbReference type="ARBA" id="ARBA00022722"/>
    </source>
</evidence>
<feature type="chain" id="PRO_5017352807" evidence="5">
    <location>
        <begin position="30"/>
        <end position="213"/>
    </location>
</feature>
<feature type="compositionally biased region" description="Basic and acidic residues" evidence="4">
    <location>
        <begin position="201"/>
        <end position="213"/>
    </location>
</feature>
<dbReference type="Pfam" id="PF05901">
    <property type="entry name" value="Excalibur"/>
    <property type="match status" value="1"/>
</dbReference>
<dbReference type="AlphaFoldDB" id="A0A398BB40"/>
<dbReference type="Gene3D" id="2.40.50.90">
    <property type="match status" value="1"/>
</dbReference>
<dbReference type="SMART" id="SM00894">
    <property type="entry name" value="Excalibur"/>
    <property type="match status" value="1"/>
</dbReference>